<dbReference type="InterPro" id="IPR001995">
    <property type="entry name" value="Peptidase_A2_cat"/>
</dbReference>
<dbReference type="Proteomes" id="UP000765509">
    <property type="component" value="Unassembled WGS sequence"/>
</dbReference>
<dbReference type="SMART" id="SM00343">
    <property type="entry name" value="ZnF_C2HC"/>
    <property type="match status" value="1"/>
</dbReference>
<dbReference type="Pfam" id="PF25597">
    <property type="entry name" value="SH3_retrovirus"/>
    <property type="match status" value="1"/>
</dbReference>
<dbReference type="PROSITE" id="PS50158">
    <property type="entry name" value="ZF_CCHC"/>
    <property type="match status" value="1"/>
</dbReference>
<dbReference type="InterPro" id="IPR036397">
    <property type="entry name" value="RNaseH_sf"/>
</dbReference>
<keyword evidence="3" id="KW-0479">Metal-binding</keyword>
<dbReference type="PANTHER" id="PTHR11439:SF467">
    <property type="entry name" value="INTEGRASE CATALYTIC DOMAIN-CONTAINING PROTEIN"/>
    <property type="match status" value="1"/>
</dbReference>
<dbReference type="GO" id="GO:0015074">
    <property type="term" value="P:DNA integration"/>
    <property type="evidence" value="ECO:0007669"/>
    <property type="project" value="InterPro"/>
</dbReference>
<keyword evidence="3" id="KW-0862">Zinc</keyword>
<dbReference type="GO" id="GO:0003723">
    <property type="term" value="F:RNA binding"/>
    <property type="evidence" value="ECO:0007669"/>
    <property type="project" value="UniProtKB-KW"/>
</dbReference>
<dbReference type="GO" id="GO:0008270">
    <property type="term" value="F:zinc ion binding"/>
    <property type="evidence" value="ECO:0007669"/>
    <property type="project" value="UniProtKB-KW"/>
</dbReference>
<dbReference type="InterPro" id="IPR013103">
    <property type="entry name" value="RVT_2"/>
</dbReference>
<feature type="compositionally biased region" description="Low complexity" evidence="4">
    <location>
        <begin position="263"/>
        <end position="273"/>
    </location>
</feature>
<dbReference type="Pfam" id="PF22936">
    <property type="entry name" value="Pol_BBD"/>
    <property type="match status" value="1"/>
</dbReference>
<dbReference type="EMBL" id="AVOT02047082">
    <property type="protein sequence ID" value="MBW0542359.1"/>
    <property type="molecule type" value="Genomic_DNA"/>
</dbReference>
<dbReference type="SUPFAM" id="SSF57756">
    <property type="entry name" value="Retrovirus zinc finger-like domains"/>
    <property type="match status" value="1"/>
</dbReference>
<sequence length="1225" mass="137289">MNNPETSVPDFSTLKIQDESDAVSKADKQAELLSHFITIAEKIRPKLSTNGANFNTWSRNMIETWATVFLGDVSYFESLSRDDDYRHNLIALAFIRHSVERPLFNSITSRIFMPNARNVYQAIKDRFNRASWSSIVHHASLVFNPIDQSLDPNQHALRLGEAIEAIENQMGPLDSTKILTLSLFFSMPHLRDKLTSALDTRLAINPLLAVRPEDILDIVRQMSSSASSSIVDESSQLARIDATKPPLDHRARGQLKTPPRTGSSSHKSFGASSPIMSRSDDWKKKWLTPRHPCFHCGESGHWVPDCPARKRGVAACAQSSQRSASVAAIGVIPMFEKTEALLDSGATHLVVGDISLFVNIRPANMNLSVASSHRFSVEGIGELRLETPSGRLYIKDVLYCKAITGIVLSIGQMISQQIVVTFSRNCFILEQNNVSFVSFNRANRWFLPLSPPCSPDVSLQPVEVSENPPPLSNPLDDSFLWHQRLGHLSIRNIKRLLKFNAATGISPSSLNDIKRLRTDNGAEYKNNFLTAFLHERGIIHETSIPYEHHQNGKIERTNRSILEIARTILIASQLPRELWPYAFRHAVWIFNRVLHADGVATPYEIIAKRKPSLAPLRVFGAKGYIYDHLFRKDLSERATVGYHLGEAPDSKGWLFWVPEGAKIVKGASVKFDEACFWRKESGDAACSMSIQVSNVFDTSMIRIVDKQDKFVDSINVSFDPINAAPINYKMALSSAEAPDWNIAINKEIDSMKAQDVFIVSTISDAIKEVPRESILSTKWVFTKKSRPTRFKARLVAQGFRQIHGINFKETFAPTPTFTSLRLLFSIALRKGWKVRTFDVNVAFLNSLIDRPVYIWPPQGLKLAPNSVLKLKKALYGTKQAARCWWLHLQEILRNIGFVVNLEDTSTYYFDSPMGQAMLWIHVDDGSLAASSNELLSFISSKLDDALKIKWDDVINGLVGILITATSDGFKFHQPDLISKLLETDASNITARSPLPAKCALESSTGGSMDKEYLRRIGMLLYIAQGSRPDISYAVNYLARFSLGPTSSHWDALRHLIGYLRFTQHEGILLSKCAETSIRCYVDANWGGEANRSTHGYILFHGDNPIAWQSKRQALVAGSTAQAEYLALSFAAKECLWISHLFAPILRSPIPNLLSDNKTAIGIATDSVSRKQTRHLIREFNVINEYIVRGKIRLDWISTKEQLADIMTKSLGHVALKNINASILRN</sequence>
<gene>
    <name evidence="8" type="ORF">O181_082074</name>
</gene>
<dbReference type="GO" id="GO:0004190">
    <property type="term" value="F:aspartic-type endopeptidase activity"/>
    <property type="evidence" value="ECO:0007669"/>
    <property type="project" value="InterPro"/>
</dbReference>
<accession>A0A9Q3FP07</accession>
<evidence type="ECO:0000259" key="5">
    <source>
        <dbReference type="PROSITE" id="PS50158"/>
    </source>
</evidence>
<dbReference type="Gene3D" id="4.10.60.10">
    <property type="entry name" value="Zinc finger, CCHC-type"/>
    <property type="match status" value="1"/>
</dbReference>
<reference evidence="8" key="1">
    <citation type="submission" date="2021-03" db="EMBL/GenBank/DDBJ databases">
        <title>Draft genome sequence of rust myrtle Austropuccinia psidii MF-1, a brazilian biotype.</title>
        <authorList>
            <person name="Quecine M.C."/>
            <person name="Pachon D.M.R."/>
            <person name="Bonatelli M.L."/>
            <person name="Correr F.H."/>
            <person name="Franceschini L.M."/>
            <person name="Leite T.F."/>
            <person name="Margarido G.R.A."/>
            <person name="Almeida C.A."/>
            <person name="Ferrarezi J.A."/>
            <person name="Labate C.A."/>
        </authorList>
    </citation>
    <scope>NUCLEOTIDE SEQUENCE</scope>
    <source>
        <strain evidence="8">MF-1</strain>
    </source>
</reference>
<dbReference type="OrthoDB" id="3255262at2759"/>
<feature type="domain" description="Peptidase A2" evidence="6">
    <location>
        <begin position="338"/>
        <end position="381"/>
    </location>
</feature>
<dbReference type="InterPro" id="IPR012337">
    <property type="entry name" value="RNaseH-like_sf"/>
</dbReference>
<dbReference type="PANTHER" id="PTHR11439">
    <property type="entry name" value="GAG-POL-RELATED RETROTRANSPOSON"/>
    <property type="match status" value="1"/>
</dbReference>
<feature type="domain" description="CCHC-type" evidence="5">
    <location>
        <begin position="293"/>
        <end position="307"/>
    </location>
</feature>
<feature type="region of interest" description="Disordered" evidence="4">
    <location>
        <begin position="234"/>
        <end position="277"/>
    </location>
</feature>
<dbReference type="InterPro" id="IPR036875">
    <property type="entry name" value="Znf_CCHC_sf"/>
</dbReference>
<evidence type="ECO:0000256" key="2">
    <source>
        <dbReference type="ARBA" id="ARBA00022884"/>
    </source>
</evidence>
<dbReference type="InterPro" id="IPR001584">
    <property type="entry name" value="Integrase_cat-core"/>
</dbReference>
<dbReference type="PROSITE" id="PS50994">
    <property type="entry name" value="INTEGRASE"/>
    <property type="match status" value="1"/>
</dbReference>
<evidence type="ECO:0000259" key="7">
    <source>
        <dbReference type="PROSITE" id="PS50994"/>
    </source>
</evidence>
<evidence type="ECO:0000259" key="6">
    <source>
        <dbReference type="PROSITE" id="PS50175"/>
    </source>
</evidence>
<dbReference type="Pfam" id="PF07727">
    <property type="entry name" value="RVT_2"/>
    <property type="match status" value="1"/>
</dbReference>
<organism evidence="8 9">
    <name type="scientific">Austropuccinia psidii MF-1</name>
    <dbReference type="NCBI Taxonomy" id="1389203"/>
    <lineage>
        <taxon>Eukaryota</taxon>
        <taxon>Fungi</taxon>
        <taxon>Dikarya</taxon>
        <taxon>Basidiomycota</taxon>
        <taxon>Pucciniomycotina</taxon>
        <taxon>Pucciniomycetes</taxon>
        <taxon>Pucciniales</taxon>
        <taxon>Sphaerophragmiaceae</taxon>
        <taxon>Austropuccinia</taxon>
    </lineage>
</organism>
<evidence type="ECO:0000256" key="4">
    <source>
        <dbReference type="SAM" id="MobiDB-lite"/>
    </source>
</evidence>
<dbReference type="GO" id="GO:0006508">
    <property type="term" value="P:proteolysis"/>
    <property type="evidence" value="ECO:0007669"/>
    <property type="project" value="InterPro"/>
</dbReference>
<evidence type="ECO:0000313" key="9">
    <source>
        <dbReference type="Proteomes" id="UP000765509"/>
    </source>
</evidence>
<dbReference type="Gene3D" id="3.30.420.10">
    <property type="entry name" value="Ribonuclease H-like superfamily/Ribonuclease H"/>
    <property type="match status" value="1"/>
</dbReference>
<dbReference type="AlphaFoldDB" id="A0A9Q3FP07"/>
<dbReference type="CDD" id="cd09272">
    <property type="entry name" value="RNase_HI_RT_Ty1"/>
    <property type="match status" value="1"/>
</dbReference>
<proteinExistence type="predicted"/>
<feature type="domain" description="Integrase catalytic" evidence="7">
    <location>
        <begin position="514"/>
        <end position="610"/>
    </location>
</feature>
<keyword evidence="2" id="KW-0694">RNA-binding</keyword>
<dbReference type="InterPro" id="IPR057670">
    <property type="entry name" value="SH3_retrovirus"/>
</dbReference>
<evidence type="ECO:0000313" key="8">
    <source>
        <dbReference type="EMBL" id="MBW0542359.1"/>
    </source>
</evidence>
<dbReference type="GO" id="GO:0005634">
    <property type="term" value="C:nucleus"/>
    <property type="evidence" value="ECO:0007669"/>
    <property type="project" value="UniProtKB-ARBA"/>
</dbReference>
<keyword evidence="9" id="KW-1185">Reference proteome</keyword>
<dbReference type="InterPro" id="IPR054722">
    <property type="entry name" value="PolX-like_BBD"/>
</dbReference>
<evidence type="ECO:0000256" key="3">
    <source>
        <dbReference type="PROSITE-ProRule" id="PRU00047"/>
    </source>
</evidence>
<protein>
    <submittedName>
        <fullName evidence="8">Uncharacterized protein</fullName>
    </submittedName>
</protein>
<dbReference type="Pfam" id="PF00098">
    <property type="entry name" value="zf-CCHC"/>
    <property type="match status" value="1"/>
</dbReference>
<comment type="caution">
    <text evidence="8">The sequence shown here is derived from an EMBL/GenBank/DDBJ whole genome shotgun (WGS) entry which is preliminary data.</text>
</comment>
<dbReference type="SUPFAM" id="SSF53098">
    <property type="entry name" value="Ribonuclease H-like"/>
    <property type="match status" value="1"/>
</dbReference>
<evidence type="ECO:0000256" key="1">
    <source>
        <dbReference type="ARBA" id="ARBA00022664"/>
    </source>
</evidence>
<keyword evidence="3" id="KW-0863">Zinc-finger</keyword>
<dbReference type="InterPro" id="IPR001878">
    <property type="entry name" value="Znf_CCHC"/>
</dbReference>
<dbReference type="PROSITE" id="PS50175">
    <property type="entry name" value="ASP_PROT_RETROV"/>
    <property type="match status" value="1"/>
</dbReference>
<name>A0A9Q3FP07_9BASI</name>
<dbReference type="GO" id="GO:0006397">
    <property type="term" value="P:mRNA processing"/>
    <property type="evidence" value="ECO:0007669"/>
    <property type="project" value="UniProtKB-KW"/>
</dbReference>
<keyword evidence="1" id="KW-0507">mRNA processing</keyword>